<dbReference type="EMBL" id="JAPESX010003589">
    <property type="protein sequence ID" value="KAJ8104667.1"/>
    <property type="molecule type" value="Genomic_DNA"/>
</dbReference>
<name>A0ACC2HNQ3_9PEZI</name>
<protein>
    <submittedName>
        <fullName evidence="1">Uncharacterized protein</fullName>
    </submittedName>
</protein>
<organism evidence="1 2">
    <name type="scientific">Nemania bipapillata</name>
    <dbReference type="NCBI Taxonomy" id="110536"/>
    <lineage>
        <taxon>Eukaryota</taxon>
        <taxon>Fungi</taxon>
        <taxon>Dikarya</taxon>
        <taxon>Ascomycota</taxon>
        <taxon>Pezizomycotina</taxon>
        <taxon>Sordariomycetes</taxon>
        <taxon>Xylariomycetidae</taxon>
        <taxon>Xylariales</taxon>
        <taxon>Xylariaceae</taxon>
        <taxon>Nemania</taxon>
    </lineage>
</organism>
<proteinExistence type="predicted"/>
<evidence type="ECO:0000313" key="2">
    <source>
        <dbReference type="Proteomes" id="UP001153334"/>
    </source>
</evidence>
<sequence>MDSDKLPRHIRHVNFPGVSVSIQELMDALAKHGGEDKLQFLREETIPELERILRSWAPDFDVTNQMLRNKLGGKLFDCGPKPALSTGKYASKASFLPFTVNFYPCSTELTSLRRAVALNIGRLQQRQFIVRSRPASQTAHVVRTYTSTAPRRQYAFHSQMENIPNAAELLASQKPAVVDNPQTLTEKIVQRYAVGLAPGKKVKAGDYVTIRPHACMTHDNTWPVAKKFMNIGATKIHDNSQLVFAIDHDVQNKADTNLLKYRQWVFINMRIEDFARTHGVVFYPPGHGIGHQVMVEEGYAWPGTMTVASDSHSPMYGGIGALGTAIVRSDAASVWATSRTWWQVPNIARITFTGILPPGTTGKDVIVALCGLFNQDEVLNHAIEFTGSEETLRSIPINDRLTIANMTTEFGALSGLFPIDDMLISWYRAKATTAAMLDSSTASRINHKRIDELLENKLTADPGATFAKELYINLSTLSPFIAGPNSVKVATPLKDLESQDIPVNKAYVTRLMYQLASS</sequence>
<comment type="caution">
    <text evidence="1">The sequence shown here is derived from an EMBL/GenBank/DDBJ whole genome shotgun (WGS) entry which is preliminary data.</text>
</comment>
<accession>A0ACC2HNQ3</accession>
<reference evidence="1" key="1">
    <citation type="submission" date="2022-11" db="EMBL/GenBank/DDBJ databases">
        <title>Genome Sequence of Nemania bipapillata.</title>
        <authorList>
            <person name="Buettner E."/>
        </authorList>
    </citation>
    <scope>NUCLEOTIDE SEQUENCE</scope>
    <source>
        <strain evidence="1">CP14</strain>
    </source>
</reference>
<evidence type="ECO:0000313" key="1">
    <source>
        <dbReference type="EMBL" id="KAJ8104667.1"/>
    </source>
</evidence>
<dbReference type="Proteomes" id="UP001153334">
    <property type="component" value="Unassembled WGS sequence"/>
</dbReference>
<gene>
    <name evidence="1" type="ORF">ONZ43_g7743</name>
</gene>
<keyword evidence="2" id="KW-1185">Reference proteome</keyword>